<dbReference type="Proteomes" id="UP000183413">
    <property type="component" value="Unassembled WGS sequence"/>
</dbReference>
<dbReference type="AlphaFoldDB" id="A0A1I5ESM4"/>
<gene>
    <name evidence="1" type="ORF">SAMN04489713_104265</name>
</gene>
<protein>
    <submittedName>
        <fullName evidence="1">Uncharacterized protein</fullName>
    </submittedName>
</protein>
<dbReference type="STRING" id="1993.SAMN04489713_104265"/>
<organism evidence="1 2">
    <name type="scientific">Actinomadura madurae</name>
    <dbReference type="NCBI Taxonomy" id="1993"/>
    <lineage>
        <taxon>Bacteria</taxon>
        <taxon>Bacillati</taxon>
        <taxon>Actinomycetota</taxon>
        <taxon>Actinomycetes</taxon>
        <taxon>Streptosporangiales</taxon>
        <taxon>Thermomonosporaceae</taxon>
        <taxon>Actinomadura</taxon>
    </lineage>
</organism>
<keyword evidence="2" id="KW-1185">Reference proteome</keyword>
<dbReference type="InParanoid" id="A0A1I5ESM4"/>
<evidence type="ECO:0000313" key="2">
    <source>
        <dbReference type="Proteomes" id="UP000183413"/>
    </source>
</evidence>
<dbReference type="EMBL" id="FOVH01000004">
    <property type="protein sequence ID" value="SFO14514.1"/>
    <property type="molecule type" value="Genomic_DNA"/>
</dbReference>
<sequence length="107" mass="12512">MTEEEFRAVRGRMERMREGNRRHQREMRRLAVMYVRAVTDGLTEADRVELDGAEAPSFAAMRERAEASRLEHAARRRRAERETASRERIHGALRDVYGLDAADAWVR</sequence>
<name>A0A1I5ESM4_9ACTN</name>
<dbReference type="RefSeq" id="WP_075021088.1">
    <property type="nucleotide sequence ID" value="NZ_FOVH01000004.1"/>
</dbReference>
<proteinExistence type="predicted"/>
<reference evidence="1 2" key="1">
    <citation type="submission" date="2016-10" db="EMBL/GenBank/DDBJ databases">
        <authorList>
            <person name="de Groot N.N."/>
        </authorList>
    </citation>
    <scope>NUCLEOTIDE SEQUENCE [LARGE SCALE GENOMIC DNA]</scope>
    <source>
        <strain evidence="1 2">DSM 43067</strain>
    </source>
</reference>
<evidence type="ECO:0000313" key="1">
    <source>
        <dbReference type="EMBL" id="SFO14514.1"/>
    </source>
</evidence>
<accession>A0A1I5ESM4</accession>